<feature type="signal peptide" evidence="1">
    <location>
        <begin position="1"/>
        <end position="22"/>
    </location>
</feature>
<evidence type="ECO:0000313" key="2">
    <source>
        <dbReference type="EMBL" id="KAF5782662.1"/>
    </source>
</evidence>
<dbReference type="Proteomes" id="UP000215914">
    <property type="component" value="Unassembled WGS sequence"/>
</dbReference>
<accession>A0A9K3N0L7</accession>
<comment type="caution">
    <text evidence="2">The sequence shown here is derived from an EMBL/GenBank/DDBJ whole genome shotgun (WGS) entry which is preliminary data.</text>
</comment>
<sequence length="64" mass="7443">MNFKSMQNLLIWLMARKMQVVGLSKAEVRKKRRKAKLKLGMKPILGVSHVTRKKSMNMFVSLLL</sequence>
<keyword evidence="3" id="KW-1185">Reference proteome</keyword>
<organism evidence="2 3">
    <name type="scientific">Helianthus annuus</name>
    <name type="common">Common sunflower</name>
    <dbReference type="NCBI Taxonomy" id="4232"/>
    <lineage>
        <taxon>Eukaryota</taxon>
        <taxon>Viridiplantae</taxon>
        <taxon>Streptophyta</taxon>
        <taxon>Embryophyta</taxon>
        <taxon>Tracheophyta</taxon>
        <taxon>Spermatophyta</taxon>
        <taxon>Magnoliopsida</taxon>
        <taxon>eudicotyledons</taxon>
        <taxon>Gunneridae</taxon>
        <taxon>Pentapetalae</taxon>
        <taxon>asterids</taxon>
        <taxon>campanulids</taxon>
        <taxon>Asterales</taxon>
        <taxon>Asteraceae</taxon>
        <taxon>Asteroideae</taxon>
        <taxon>Heliantheae alliance</taxon>
        <taxon>Heliantheae</taxon>
        <taxon>Helianthus</taxon>
    </lineage>
</organism>
<reference evidence="2" key="2">
    <citation type="submission" date="2020-06" db="EMBL/GenBank/DDBJ databases">
        <title>Helianthus annuus Genome sequencing and assembly Release 2.</title>
        <authorList>
            <person name="Gouzy J."/>
            <person name="Langlade N."/>
            <person name="Munos S."/>
        </authorList>
    </citation>
    <scope>NUCLEOTIDE SEQUENCE</scope>
    <source>
        <tissue evidence="2">Leaves</tissue>
    </source>
</reference>
<proteinExistence type="predicted"/>
<dbReference type="EMBL" id="MNCJ02000326">
    <property type="protein sequence ID" value="KAF5782662.1"/>
    <property type="molecule type" value="Genomic_DNA"/>
</dbReference>
<feature type="chain" id="PRO_5039933828" description="Ribosomal protein L35" evidence="1">
    <location>
        <begin position="23"/>
        <end position="64"/>
    </location>
</feature>
<gene>
    <name evidence="2" type="ORF">HanXRQr2_Chr11g0498641</name>
</gene>
<reference evidence="2" key="1">
    <citation type="journal article" date="2017" name="Nature">
        <title>The sunflower genome provides insights into oil metabolism, flowering and Asterid evolution.</title>
        <authorList>
            <person name="Badouin H."/>
            <person name="Gouzy J."/>
            <person name="Grassa C.J."/>
            <person name="Murat F."/>
            <person name="Staton S.E."/>
            <person name="Cottret L."/>
            <person name="Lelandais-Briere C."/>
            <person name="Owens G.L."/>
            <person name="Carrere S."/>
            <person name="Mayjonade B."/>
            <person name="Legrand L."/>
            <person name="Gill N."/>
            <person name="Kane N.C."/>
            <person name="Bowers J.E."/>
            <person name="Hubner S."/>
            <person name="Bellec A."/>
            <person name="Berard A."/>
            <person name="Berges H."/>
            <person name="Blanchet N."/>
            <person name="Boniface M.C."/>
            <person name="Brunel D."/>
            <person name="Catrice O."/>
            <person name="Chaidir N."/>
            <person name="Claudel C."/>
            <person name="Donnadieu C."/>
            <person name="Faraut T."/>
            <person name="Fievet G."/>
            <person name="Helmstetter N."/>
            <person name="King M."/>
            <person name="Knapp S.J."/>
            <person name="Lai Z."/>
            <person name="Le Paslier M.C."/>
            <person name="Lippi Y."/>
            <person name="Lorenzon L."/>
            <person name="Mandel J.R."/>
            <person name="Marage G."/>
            <person name="Marchand G."/>
            <person name="Marquand E."/>
            <person name="Bret-Mestries E."/>
            <person name="Morien E."/>
            <person name="Nambeesan S."/>
            <person name="Nguyen T."/>
            <person name="Pegot-Espagnet P."/>
            <person name="Pouilly N."/>
            <person name="Raftis F."/>
            <person name="Sallet E."/>
            <person name="Schiex T."/>
            <person name="Thomas J."/>
            <person name="Vandecasteele C."/>
            <person name="Vares D."/>
            <person name="Vear F."/>
            <person name="Vautrin S."/>
            <person name="Crespi M."/>
            <person name="Mangin B."/>
            <person name="Burke J.M."/>
            <person name="Salse J."/>
            <person name="Munos S."/>
            <person name="Vincourt P."/>
            <person name="Rieseberg L.H."/>
            <person name="Langlade N.B."/>
        </authorList>
    </citation>
    <scope>NUCLEOTIDE SEQUENCE</scope>
    <source>
        <tissue evidence="2">Leaves</tissue>
    </source>
</reference>
<protein>
    <recommendedName>
        <fullName evidence="4">Ribosomal protein L35</fullName>
    </recommendedName>
</protein>
<evidence type="ECO:0000256" key="1">
    <source>
        <dbReference type="SAM" id="SignalP"/>
    </source>
</evidence>
<dbReference type="AlphaFoldDB" id="A0A9K3N0L7"/>
<evidence type="ECO:0000313" key="3">
    <source>
        <dbReference type="Proteomes" id="UP000215914"/>
    </source>
</evidence>
<name>A0A9K3N0L7_HELAN</name>
<keyword evidence="1" id="KW-0732">Signal</keyword>
<dbReference type="Gramene" id="mRNA:HanXRQr2_Chr11g0498641">
    <property type="protein sequence ID" value="mRNA:HanXRQr2_Chr11g0498641"/>
    <property type="gene ID" value="HanXRQr2_Chr11g0498641"/>
</dbReference>
<evidence type="ECO:0008006" key="4">
    <source>
        <dbReference type="Google" id="ProtNLM"/>
    </source>
</evidence>